<dbReference type="Pfam" id="PF07729">
    <property type="entry name" value="FCD"/>
    <property type="match status" value="1"/>
</dbReference>
<dbReference type="GO" id="GO:0003700">
    <property type="term" value="F:DNA-binding transcription factor activity"/>
    <property type="evidence" value="ECO:0007669"/>
    <property type="project" value="InterPro"/>
</dbReference>
<dbReference type="Gene3D" id="1.10.10.10">
    <property type="entry name" value="Winged helix-like DNA-binding domain superfamily/Winged helix DNA-binding domain"/>
    <property type="match status" value="1"/>
</dbReference>
<feature type="domain" description="HTH gntR-type" evidence="4">
    <location>
        <begin position="3"/>
        <end position="73"/>
    </location>
</feature>
<dbReference type="PANTHER" id="PTHR43537:SF5">
    <property type="entry name" value="UXU OPERON TRANSCRIPTIONAL REGULATOR"/>
    <property type="match status" value="1"/>
</dbReference>
<dbReference type="CDD" id="cd07377">
    <property type="entry name" value="WHTH_GntR"/>
    <property type="match status" value="1"/>
</dbReference>
<dbReference type="PRINTS" id="PR00035">
    <property type="entry name" value="HTHGNTR"/>
</dbReference>
<reference evidence="5" key="1">
    <citation type="submission" date="2020-05" db="EMBL/GenBank/DDBJ databases">
        <authorList>
            <person name="Chiriac C."/>
            <person name="Salcher M."/>
            <person name="Ghai R."/>
            <person name="Kavagutti S V."/>
        </authorList>
    </citation>
    <scope>NUCLEOTIDE SEQUENCE</scope>
</reference>
<dbReference type="SUPFAM" id="SSF46785">
    <property type="entry name" value="Winged helix' DNA-binding domain"/>
    <property type="match status" value="1"/>
</dbReference>
<dbReference type="InterPro" id="IPR000524">
    <property type="entry name" value="Tscrpt_reg_HTH_GntR"/>
</dbReference>
<keyword evidence="1" id="KW-0805">Transcription regulation</keyword>
<keyword evidence="2" id="KW-0238">DNA-binding</keyword>
<dbReference type="InterPro" id="IPR008920">
    <property type="entry name" value="TF_FadR/GntR_C"/>
</dbReference>
<keyword evidence="3" id="KW-0804">Transcription</keyword>
<dbReference type="InterPro" id="IPR036390">
    <property type="entry name" value="WH_DNA-bd_sf"/>
</dbReference>
<evidence type="ECO:0000313" key="5">
    <source>
        <dbReference type="EMBL" id="CAB4704731.1"/>
    </source>
</evidence>
<dbReference type="PROSITE" id="PS50949">
    <property type="entry name" value="HTH_GNTR"/>
    <property type="match status" value="1"/>
</dbReference>
<dbReference type="Gene3D" id="1.20.120.530">
    <property type="entry name" value="GntR ligand-binding domain-like"/>
    <property type="match status" value="1"/>
</dbReference>
<gene>
    <name evidence="5" type="ORF">UFOPK2593_00819</name>
</gene>
<accession>A0A6J6PYZ0</accession>
<dbReference type="PANTHER" id="PTHR43537">
    <property type="entry name" value="TRANSCRIPTIONAL REGULATOR, GNTR FAMILY"/>
    <property type="match status" value="1"/>
</dbReference>
<sequence length="242" mass="27010">MSERGFNRVAGELRKQIITGHLAQGDRLPSEAELSAQYSVSRSTIREALRVLESQNLIVTTRGASGGSWINHPNRDQIAGYLETGFKLMTLALDMPSVEALLEVRAIVEVPAAQLAAQRRTDEQIEQLAESIRSHKPSAESHSVHRSFHGIIFEAANNALLHTVSQPIFAVVDERFARDKAPPEMWEEVARFHEEIFEAVRDQDSKAAGELMREHLAQLTTAYLAMTRTSIREEASMHNSSN</sequence>
<proteinExistence type="predicted"/>
<dbReference type="SUPFAM" id="SSF48008">
    <property type="entry name" value="GntR ligand-binding domain-like"/>
    <property type="match status" value="1"/>
</dbReference>
<dbReference type="EMBL" id="CAEZXW010000044">
    <property type="protein sequence ID" value="CAB4704731.1"/>
    <property type="molecule type" value="Genomic_DNA"/>
</dbReference>
<dbReference type="GO" id="GO:0003677">
    <property type="term" value="F:DNA binding"/>
    <property type="evidence" value="ECO:0007669"/>
    <property type="project" value="UniProtKB-KW"/>
</dbReference>
<dbReference type="InterPro" id="IPR036388">
    <property type="entry name" value="WH-like_DNA-bd_sf"/>
</dbReference>
<evidence type="ECO:0000256" key="2">
    <source>
        <dbReference type="ARBA" id="ARBA00023125"/>
    </source>
</evidence>
<protein>
    <submittedName>
        <fullName evidence="5">Unannotated protein</fullName>
    </submittedName>
</protein>
<name>A0A6J6PYZ0_9ZZZZ</name>
<evidence type="ECO:0000256" key="3">
    <source>
        <dbReference type="ARBA" id="ARBA00023163"/>
    </source>
</evidence>
<organism evidence="5">
    <name type="scientific">freshwater metagenome</name>
    <dbReference type="NCBI Taxonomy" id="449393"/>
    <lineage>
        <taxon>unclassified sequences</taxon>
        <taxon>metagenomes</taxon>
        <taxon>ecological metagenomes</taxon>
    </lineage>
</organism>
<dbReference type="InterPro" id="IPR011711">
    <property type="entry name" value="GntR_C"/>
</dbReference>
<dbReference type="SMART" id="SM00345">
    <property type="entry name" value="HTH_GNTR"/>
    <property type="match status" value="1"/>
</dbReference>
<evidence type="ECO:0000256" key="1">
    <source>
        <dbReference type="ARBA" id="ARBA00023015"/>
    </source>
</evidence>
<dbReference type="Pfam" id="PF00392">
    <property type="entry name" value="GntR"/>
    <property type="match status" value="1"/>
</dbReference>
<evidence type="ECO:0000259" key="4">
    <source>
        <dbReference type="PROSITE" id="PS50949"/>
    </source>
</evidence>
<dbReference type="AlphaFoldDB" id="A0A6J6PYZ0"/>
<dbReference type="SMART" id="SM00895">
    <property type="entry name" value="FCD"/>
    <property type="match status" value="1"/>
</dbReference>